<evidence type="ECO:0000313" key="16">
    <source>
        <dbReference type="Proteomes" id="UP000481252"/>
    </source>
</evidence>
<evidence type="ECO:0000256" key="8">
    <source>
        <dbReference type="ARBA" id="ARBA00022833"/>
    </source>
</evidence>
<organism evidence="15 16">
    <name type="scientific">Mesorhizobium zhangyense</name>
    <dbReference type="NCBI Taxonomy" id="1776730"/>
    <lineage>
        <taxon>Bacteria</taxon>
        <taxon>Pseudomonadati</taxon>
        <taxon>Pseudomonadota</taxon>
        <taxon>Alphaproteobacteria</taxon>
        <taxon>Hyphomicrobiales</taxon>
        <taxon>Phyllobacteriaceae</taxon>
        <taxon>Mesorhizobium</taxon>
    </lineage>
</organism>
<protein>
    <recommendedName>
        <fullName evidence="12">Protease HtpX homolog</fullName>
        <ecNumber evidence="12">3.4.24.-</ecNumber>
    </recommendedName>
</protein>
<feature type="active site" evidence="12">
    <location>
        <position position="131"/>
    </location>
</feature>
<evidence type="ECO:0000256" key="5">
    <source>
        <dbReference type="ARBA" id="ARBA00022692"/>
    </source>
</evidence>
<keyword evidence="11 12" id="KW-0472">Membrane</keyword>
<evidence type="ECO:0000256" key="13">
    <source>
        <dbReference type="SAM" id="MobiDB-lite"/>
    </source>
</evidence>
<dbReference type="RefSeq" id="WP_165118155.1">
    <property type="nucleotide sequence ID" value="NZ_JAAKZG010000005.1"/>
</dbReference>
<evidence type="ECO:0000256" key="4">
    <source>
        <dbReference type="ARBA" id="ARBA00022670"/>
    </source>
</evidence>
<evidence type="ECO:0000256" key="6">
    <source>
        <dbReference type="ARBA" id="ARBA00022723"/>
    </source>
</evidence>
<dbReference type="GO" id="GO:0006508">
    <property type="term" value="P:proteolysis"/>
    <property type="evidence" value="ECO:0007669"/>
    <property type="project" value="UniProtKB-KW"/>
</dbReference>
<dbReference type="PANTHER" id="PTHR43221:SF1">
    <property type="entry name" value="PROTEASE HTPX"/>
    <property type="match status" value="1"/>
</dbReference>
<sequence>MNIMRTAMLLAFMTALFMAVGYAIGGSGGMMIAFLMAAAMNLYSYWNADKMVLRMNHAVEVDEKNAPEYYGIVRALAERAGLPMPKVYLIDNPQPNAFATGRNPQNAAVAASTGLLERLSHEEVAGVMAHELAHVQYRDTLTMTITATLAGAISMLGNFAFFFGGNRENNNPLGFVGVLVAMIVAPLAAGMVQMAISRTREYSADRRGAEICGNPLWLASALDKIARNVERIHNPDAERNPAMAPLFIINPLSGERMDNLFSTHPDTANRIAALEEMARQGMGGSGGARPAPAPRNPEPREAGPWGAPAKPAVEEKPTQPNAGPWGRNPTGPKGRWS</sequence>
<dbReference type="GO" id="GO:0004222">
    <property type="term" value="F:metalloendopeptidase activity"/>
    <property type="evidence" value="ECO:0007669"/>
    <property type="project" value="UniProtKB-UniRule"/>
</dbReference>
<comment type="similarity">
    <text evidence="2 12">Belongs to the peptidase M48B family.</text>
</comment>
<dbReference type="HAMAP" id="MF_00188">
    <property type="entry name" value="Pept_M48_protease_HtpX"/>
    <property type="match status" value="1"/>
</dbReference>
<feature type="transmembrane region" description="Helical" evidence="12">
    <location>
        <begin position="175"/>
        <end position="196"/>
    </location>
</feature>
<accession>A0A7C9VDG2</accession>
<keyword evidence="6 12" id="KW-0479">Metal-binding</keyword>
<evidence type="ECO:0000256" key="10">
    <source>
        <dbReference type="ARBA" id="ARBA00023049"/>
    </source>
</evidence>
<evidence type="ECO:0000256" key="12">
    <source>
        <dbReference type="HAMAP-Rule" id="MF_00188"/>
    </source>
</evidence>
<keyword evidence="10 12" id="KW-0482">Metalloprotease</keyword>
<dbReference type="InterPro" id="IPR050083">
    <property type="entry name" value="HtpX_protease"/>
</dbReference>
<dbReference type="GO" id="GO:0005886">
    <property type="term" value="C:plasma membrane"/>
    <property type="evidence" value="ECO:0007669"/>
    <property type="project" value="UniProtKB-SubCell"/>
</dbReference>
<keyword evidence="4 12" id="KW-0645">Protease</keyword>
<dbReference type="EMBL" id="JAAKZG010000005">
    <property type="protein sequence ID" value="NGN42091.1"/>
    <property type="molecule type" value="Genomic_DNA"/>
</dbReference>
<evidence type="ECO:0000256" key="7">
    <source>
        <dbReference type="ARBA" id="ARBA00022801"/>
    </source>
</evidence>
<keyword evidence="3 12" id="KW-1003">Cell membrane</keyword>
<dbReference type="NCBIfam" id="NF002826">
    <property type="entry name" value="PRK03001.1"/>
    <property type="match status" value="1"/>
</dbReference>
<name>A0A7C9VDG2_9HYPH</name>
<feature type="binding site" evidence="12">
    <location>
        <position position="130"/>
    </location>
    <ligand>
        <name>Zn(2+)</name>
        <dbReference type="ChEBI" id="CHEBI:29105"/>
        <note>catalytic</note>
    </ligand>
</feature>
<keyword evidence="9 12" id="KW-1133">Transmembrane helix</keyword>
<comment type="caution">
    <text evidence="15">The sequence shown here is derived from an EMBL/GenBank/DDBJ whole genome shotgun (WGS) entry which is preliminary data.</text>
</comment>
<dbReference type="Pfam" id="PF01435">
    <property type="entry name" value="Peptidase_M48"/>
    <property type="match status" value="1"/>
</dbReference>
<evidence type="ECO:0000256" key="11">
    <source>
        <dbReference type="ARBA" id="ARBA00023136"/>
    </source>
</evidence>
<feature type="transmembrane region" description="Helical" evidence="12">
    <location>
        <begin position="141"/>
        <end position="163"/>
    </location>
</feature>
<dbReference type="CDD" id="cd07336">
    <property type="entry name" value="M48B_HtpX_like"/>
    <property type="match status" value="1"/>
</dbReference>
<evidence type="ECO:0000256" key="1">
    <source>
        <dbReference type="ARBA" id="ARBA00004651"/>
    </source>
</evidence>
<dbReference type="InterPro" id="IPR001915">
    <property type="entry name" value="Peptidase_M48"/>
</dbReference>
<feature type="transmembrane region" description="Helical" evidence="12">
    <location>
        <begin position="30"/>
        <end position="46"/>
    </location>
</feature>
<dbReference type="GO" id="GO:0008270">
    <property type="term" value="F:zinc ion binding"/>
    <property type="evidence" value="ECO:0007669"/>
    <property type="project" value="UniProtKB-UniRule"/>
</dbReference>
<comment type="cofactor">
    <cofactor evidence="12">
        <name>Zn(2+)</name>
        <dbReference type="ChEBI" id="CHEBI:29105"/>
    </cofactor>
    <text evidence="12">Binds 1 zinc ion per subunit.</text>
</comment>
<evidence type="ECO:0000256" key="3">
    <source>
        <dbReference type="ARBA" id="ARBA00022475"/>
    </source>
</evidence>
<proteinExistence type="inferred from homology"/>
<dbReference type="NCBIfam" id="NF002363">
    <property type="entry name" value="PRK01345.1"/>
    <property type="match status" value="1"/>
</dbReference>
<dbReference type="InterPro" id="IPR022919">
    <property type="entry name" value="Pept_M48_protease_HtpX"/>
</dbReference>
<keyword evidence="7 12" id="KW-0378">Hydrolase</keyword>
<gene>
    <name evidence="12 15" type="primary">htpX</name>
    <name evidence="15" type="ORF">G6N74_13555</name>
</gene>
<feature type="domain" description="Peptidase M48" evidence="14">
    <location>
        <begin position="71"/>
        <end position="277"/>
    </location>
</feature>
<comment type="subcellular location">
    <subcellularLocation>
        <location evidence="1 12">Cell membrane</location>
        <topology evidence="1 12">Multi-pass membrane protein</topology>
    </subcellularLocation>
</comment>
<evidence type="ECO:0000313" key="15">
    <source>
        <dbReference type="EMBL" id="NGN42091.1"/>
    </source>
</evidence>
<feature type="transmembrane region" description="Helical" evidence="12">
    <location>
        <begin position="7"/>
        <end position="24"/>
    </location>
</feature>
<evidence type="ECO:0000259" key="14">
    <source>
        <dbReference type="Pfam" id="PF01435"/>
    </source>
</evidence>
<feature type="binding site" evidence="12">
    <location>
        <position position="201"/>
    </location>
    <ligand>
        <name>Zn(2+)</name>
        <dbReference type="ChEBI" id="CHEBI:29105"/>
        <note>catalytic</note>
    </ligand>
</feature>
<keyword evidence="5 12" id="KW-0812">Transmembrane</keyword>
<dbReference type="PANTHER" id="PTHR43221">
    <property type="entry name" value="PROTEASE HTPX"/>
    <property type="match status" value="1"/>
</dbReference>
<evidence type="ECO:0000256" key="9">
    <source>
        <dbReference type="ARBA" id="ARBA00022989"/>
    </source>
</evidence>
<keyword evidence="16" id="KW-1185">Reference proteome</keyword>
<dbReference type="AlphaFoldDB" id="A0A7C9VDG2"/>
<evidence type="ECO:0000256" key="2">
    <source>
        <dbReference type="ARBA" id="ARBA00009779"/>
    </source>
</evidence>
<feature type="binding site" evidence="12">
    <location>
        <position position="134"/>
    </location>
    <ligand>
        <name>Zn(2+)</name>
        <dbReference type="ChEBI" id="CHEBI:29105"/>
        <note>catalytic</note>
    </ligand>
</feature>
<dbReference type="Proteomes" id="UP000481252">
    <property type="component" value="Unassembled WGS sequence"/>
</dbReference>
<feature type="region of interest" description="Disordered" evidence="13">
    <location>
        <begin position="280"/>
        <end position="337"/>
    </location>
</feature>
<dbReference type="EC" id="3.4.24.-" evidence="12"/>
<reference evidence="15 16" key="1">
    <citation type="submission" date="2020-02" db="EMBL/GenBank/DDBJ databases">
        <title>Genome sequence of the type strain CGMCC 1.15528 of Mesorhizobium zhangyense.</title>
        <authorList>
            <person name="Gao J."/>
            <person name="Sun J."/>
        </authorList>
    </citation>
    <scope>NUCLEOTIDE SEQUENCE [LARGE SCALE GENOMIC DNA]</scope>
    <source>
        <strain evidence="15 16">CGMCC 1.15528</strain>
    </source>
</reference>
<keyword evidence="8 12" id="KW-0862">Zinc</keyword>
<dbReference type="Gene3D" id="3.30.2010.10">
    <property type="entry name" value="Metalloproteases ('zincins'), catalytic domain"/>
    <property type="match status" value="1"/>
</dbReference>